<sequence>MDGEKVFQPRDEGKTSQDIEQEAWDTDNKVPFEQDSNIVDWDGPTDPLNPMEWAMSKKVTMIGIVSFLTFLTPLASSIFAPAAEEVLADFGSNSIYMESFIVSAYLLGNCFGPLVIAPWSELYGRSPVYHCCNVLFVLFNVACARAPNLGALLVFRILSGLAGGCPLTLGAGTIADLVRAEKRGGAMVSWVMGPLLGPVVGPIGSVGGYLSQAKGWRWCAWFLVIMSGFATVLTFLFLKETYAPIILEQKTQRLRKQMDNPHLRSKLQKDQMAKDLFKRSIVRPIRMLALSPIVFLLSLHISIIFGYIYLVLTTLSEVFEDTYGWSQGNVGLSYIGIGVGFLLGLFFTGVISDRLVDHLTAKASQGERKPEYRLPPMVIGSICVPIGLFLYGWTADTKQQWILPIIGTAFLAIGMVISLMTCTTYLVDAYPVYAASATAASTVFRSLVGALLPLAGNPMYAALGLGWGTSLLAFIALVMVPVPLFFYRYGEKIRKATKAEF</sequence>
<dbReference type="GO" id="GO:0016020">
    <property type="term" value="C:membrane"/>
    <property type="evidence" value="ECO:0007669"/>
    <property type="project" value="UniProtKB-SubCell"/>
</dbReference>
<feature type="transmembrane region" description="Helical" evidence="7">
    <location>
        <begin position="153"/>
        <end position="175"/>
    </location>
</feature>
<evidence type="ECO:0000313" key="9">
    <source>
        <dbReference type="EMBL" id="OJJ50917.1"/>
    </source>
</evidence>
<dbReference type="PANTHER" id="PTHR23502">
    <property type="entry name" value="MAJOR FACILITATOR SUPERFAMILY"/>
    <property type="match status" value="1"/>
</dbReference>
<proteinExistence type="inferred from homology"/>
<feature type="transmembrane region" description="Helical" evidence="7">
    <location>
        <begin position="288"/>
        <end position="312"/>
    </location>
</feature>
<feature type="domain" description="Major facilitator superfamily (MFS) profile" evidence="8">
    <location>
        <begin position="61"/>
        <end position="494"/>
    </location>
</feature>
<evidence type="ECO:0000256" key="6">
    <source>
        <dbReference type="SAM" id="MobiDB-lite"/>
    </source>
</evidence>
<comment type="similarity">
    <text evidence="2">Belongs to the major facilitator superfamily.</text>
</comment>
<dbReference type="GeneID" id="34610875"/>
<keyword evidence="5 7" id="KW-0472">Membrane</keyword>
<organism evidence="9 10">
    <name type="scientific">Penicilliopsis zonata CBS 506.65</name>
    <dbReference type="NCBI Taxonomy" id="1073090"/>
    <lineage>
        <taxon>Eukaryota</taxon>
        <taxon>Fungi</taxon>
        <taxon>Dikarya</taxon>
        <taxon>Ascomycota</taxon>
        <taxon>Pezizomycotina</taxon>
        <taxon>Eurotiomycetes</taxon>
        <taxon>Eurotiomycetidae</taxon>
        <taxon>Eurotiales</taxon>
        <taxon>Aspergillaceae</taxon>
        <taxon>Penicilliopsis</taxon>
    </lineage>
</organism>
<feature type="transmembrane region" description="Helical" evidence="7">
    <location>
        <begin position="215"/>
        <end position="238"/>
    </location>
</feature>
<dbReference type="RefSeq" id="XP_022585427.1">
    <property type="nucleotide sequence ID" value="XM_022724410.1"/>
</dbReference>
<feature type="transmembrane region" description="Helical" evidence="7">
    <location>
        <begin position="432"/>
        <end position="454"/>
    </location>
</feature>
<keyword evidence="3 7" id="KW-0812">Transmembrane</keyword>
<keyword evidence="4 7" id="KW-1133">Transmembrane helix</keyword>
<feature type="transmembrane region" description="Helical" evidence="7">
    <location>
        <begin position="187"/>
        <end position="209"/>
    </location>
</feature>
<dbReference type="SUPFAM" id="SSF103473">
    <property type="entry name" value="MFS general substrate transporter"/>
    <property type="match status" value="1"/>
</dbReference>
<dbReference type="PANTHER" id="PTHR23502:SF68">
    <property type="entry name" value="MULTIDRUG TRANSPORTER, PUTATIVE (AFU_ORTHOLOGUE AFUA_3G01120)-RELATED"/>
    <property type="match status" value="1"/>
</dbReference>
<dbReference type="InterPro" id="IPR020846">
    <property type="entry name" value="MFS_dom"/>
</dbReference>
<dbReference type="OrthoDB" id="5296287at2759"/>
<dbReference type="CDD" id="cd17323">
    <property type="entry name" value="MFS_Tpo1_MDR_like"/>
    <property type="match status" value="1"/>
</dbReference>
<feature type="transmembrane region" description="Helical" evidence="7">
    <location>
        <begin position="332"/>
        <end position="351"/>
    </location>
</feature>
<evidence type="ECO:0000256" key="4">
    <source>
        <dbReference type="ARBA" id="ARBA00022989"/>
    </source>
</evidence>
<evidence type="ECO:0000259" key="8">
    <source>
        <dbReference type="PROSITE" id="PS50850"/>
    </source>
</evidence>
<protein>
    <recommendedName>
        <fullName evidence="8">Major facilitator superfamily (MFS) profile domain-containing protein</fullName>
    </recommendedName>
</protein>
<dbReference type="EMBL" id="KV878336">
    <property type="protein sequence ID" value="OJJ50917.1"/>
    <property type="molecule type" value="Genomic_DNA"/>
</dbReference>
<dbReference type="InterPro" id="IPR011701">
    <property type="entry name" value="MFS"/>
</dbReference>
<dbReference type="Gene3D" id="1.20.1250.20">
    <property type="entry name" value="MFS general substrate transporter like domains"/>
    <property type="match status" value="1"/>
</dbReference>
<feature type="transmembrane region" description="Helical" evidence="7">
    <location>
        <begin position="372"/>
        <end position="395"/>
    </location>
</feature>
<feature type="transmembrane region" description="Helical" evidence="7">
    <location>
        <begin position="59"/>
        <end position="83"/>
    </location>
</feature>
<dbReference type="InterPro" id="IPR036259">
    <property type="entry name" value="MFS_trans_sf"/>
</dbReference>
<gene>
    <name evidence="9" type="ORF">ASPZODRAFT_138042</name>
</gene>
<evidence type="ECO:0000256" key="3">
    <source>
        <dbReference type="ARBA" id="ARBA00022692"/>
    </source>
</evidence>
<dbReference type="Pfam" id="PF07690">
    <property type="entry name" value="MFS_1"/>
    <property type="match status" value="1"/>
</dbReference>
<dbReference type="AlphaFoldDB" id="A0A1L9SV16"/>
<evidence type="ECO:0000313" key="10">
    <source>
        <dbReference type="Proteomes" id="UP000184188"/>
    </source>
</evidence>
<accession>A0A1L9SV16</accession>
<reference evidence="10" key="1">
    <citation type="journal article" date="2017" name="Genome Biol.">
        <title>Comparative genomics reveals high biological diversity and specific adaptations in the industrially and medically important fungal genus Aspergillus.</title>
        <authorList>
            <person name="de Vries R.P."/>
            <person name="Riley R."/>
            <person name="Wiebenga A."/>
            <person name="Aguilar-Osorio G."/>
            <person name="Amillis S."/>
            <person name="Uchima C.A."/>
            <person name="Anderluh G."/>
            <person name="Asadollahi M."/>
            <person name="Askin M."/>
            <person name="Barry K."/>
            <person name="Battaglia E."/>
            <person name="Bayram O."/>
            <person name="Benocci T."/>
            <person name="Braus-Stromeyer S.A."/>
            <person name="Caldana C."/>
            <person name="Canovas D."/>
            <person name="Cerqueira G.C."/>
            <person name="Chen F."/>
            <person name="Chen W."/>
            <person name="Choi C."/>
            <person name="Clum A."/>
            <person name="Dos Santos R.A."/>
            <person name="Damasio A.R."/>
            <person name="Diallinas G."/>
            <person name="Emri T."/>
            <person name="Fekete E."/>
            <person name="Flipphi M."/>
            <person name="Freyberg S."/>
            <person name="Gallo A."/>
            <person name="Gournas C."/>
            <person name="Habgood R."/>
            <person name="Hainaut M."/>
            <person name="Harispe M.L."/>
            <person name="Henrissat B."/>
            <person name="Hilden K.S."/>
            <person name="Hope R."/>
            <person name="Hossain A."/>
            <person name="Karabika E."/>
            <person name="Karaffa L."/>
            <person name="Karanyi Z."/>
            <person name="Krasevec N."/>
            <person name="Kuo A."/>
            <person name="Kusch H."/>
            <person name="LaButti K."/>
            <person name="Lagendijk E.L."/>
            <person name="Lapidus A."/>
            <person name="Levasseur A."/>
            <person name="Lindquist E."/>
            <person name="Lipzen A."/>
            <person name="Logrieco A.F."/>
            <person name="MacCabe A."/>
            <person name="Maekelae M.R."/>
            <person name="Malavazi I."/>
            <person name="Melin P."/>
            <person name="Meyer V."/>
            <person name="Mielnichuk N."/>
            <person name="Miskei M."/>
            <person name="Molnar A.P."/>
            <person name="Mule G."/>
            <person name="Ngan C.Y."/>
            <person name="Orejas M."/>
            <person name="Orosz E."/>
            <person name="Ouedraogo J.P."/>
            <person name="Overkamp K.M."/>
            <person name="Park H.-S."/>
            <person name="Perrone G."/>
            <person name="Piumi F."/>
            <person name="Punt P.J."/>
            <person name="Ram A.F."/>
            <person name="Ramon A."/>
            <person name="Rauscher S."/>
            <person name="Record E."/>
            <person name="Riano-Pachon D.M."/>
            <person name="Robert V."/>
            <person name="Roehrig J."/>
            <person name="Ruller R."/>
            <person name="Salamov A."/>
            <person name="Salih N.S."/>
            <person name="Samson R.A."/>
            <person name="Sandor E."/>
            <person name="Sanguinetti M."/>
            <person name="Schuetze T."/>
            <person name="Sepcic K."/>
            <person name="Shelest E."/>
            <person name="Sherlock G."/>
            <person name="Sophianopoulou V."/>
            <person name="Squina F.M."/>
            <person name="Sun H."/>
            <person name="Susca A."/>
            <person name="Todd R.B."/>
            <person name="Tsang A."/>
            <person name="Unkles S.E."/>
            <person name="van de Wiele N."/>
            <person name="van Rossen-Uffink D."/>
            <person name="Oliveira J.V."/>
            <person name="Vesth T.C."/>
            <person name="Visser J."/>
            <person name="Yu J.-H."/>
            <person name="Zhou M."/>
            <person name="Andersen M.R."/>
            <person name="Archer D.B."/>
            <person name="Baker S.E."/>
            <person name="Benoit I."/>
            <person name="Brakhage A.A."/>
            <person name="Braus G.H."/>
            <person name="Fischer R."/>
            <person name="Frisvad J.C."/>
            <person name="Goldman G.H."/>
            <person name="Houbraken J."/>
            <person name="Oakley B."/>
            <person name="Pocsi I."/>
            <person name="Scazzocchio C."/>
            <person name="Seiboth B."/>
            <person name="vanKuyk P.A."/>
            <person name="Wortman J."/>
            <person name="Dyer P.S."/>
            <person name="Grigoriev I.V."/>
        </authorList>
    </citation>
    <scope>NUCLEOTIDE SEQUENCE [LARGE SCALE GENOMIC DNA]</scope>
    <source>
        <strain evidence="10">CBS 506.65</strain>
    </source>
</reference>
<dbReference type="STRING" id="1073090.A0A1L9SV16"/>
<feature type="transmembrane region" description="Helical" evidence="7">
    <location>
        <begin position="95"/>
        <end position="116"/>
    </location>
</feature>
<evidence type="ECO:0000256" key="5">
    <source>
        <dbReference type="ARBA" id="ARBA00023136"/>
    </source>
</evidence>
<feature type="transmembrane region" description="Helical" evidence="7">
    <location>
        <begin position="401"/>
        <end position="420"/>
    </location>
</feature>
<dbReference type="GO" id="GO:0022857">
    <property type="term" value="F:transmembrane transporter activity"/>
    <property type="evidence" value="ECO:0007669"/>
    <property type="project" value="InterPro"/>
</dbReference>
<dbReference type="FunFam" id="1.20.1250.20:FF:000011">
    <property type="entry name" value="MFS multidrug transporter, putative"/>
    <property type="match status" value="1"/>
</dbReference>
<feature type="transmembrane region" description="Helical" evidence="7">
    <location>
        <begin position="460"/>
        <end position="487"/>
    </location>
</feature>
<dbReference type="VEuPathDB" id="FungiDB:ASPZODRAFT_138042"/>
<feature type="compositionally biased region" description="Basic and acidic residues" evidence="6">
    <location>
        <begin position="1"/>
        <end position="17"/>
    </location>
</feature>
<feature type="transmembrane region" description="Helical" evidence="7">
    <location>
        <begin position="128"/>
        <end position="147"/>
    </location>
</feature>
<evidence type="ECO:0000256" key="2">
    <source>
        <dbReference type="ARBA" id="ARBA00008335"/>
    </source>
</evidence>
<dbReference type="Proteomes" id="UP000184188">
    <property type="component" value="Unassembled WGS sequence"/>
</dbReference>
<feature type="region of interest" description="Disordered" evidence="6">
    <location>
        <begin position="1"/>
        <end position="26"/>
    </location>
</feature>
<name>A0A1L9SV16_9EURO</name>
<evidence type="ECO:0000256" key="7">
    <source>
        <dbReference type="SAM" id="Phobius"/>
    </source>
</evidence>
<keyword evidence="10" id="KW-1185">Reference proteome</keyword>
<dbReference type="PROSITE" id="PS50850">
    <property type="entry name" value="MFS"/>
    <property type="match status" value="1"/>
</dbReference>
<comment type="subcellular location">
    <subcellularLocation>
        <location evidence="1">Membrane</location>
        <topology evidence="1">Multi-pass membrane protein</topology>
    </subcellularLocation>
</comment>
<evidence type="ECO:0000256" key="1">
    <source>
        <dbReference type="ARBA" id="ARBA00004141"/>
    </source>
</evidence>